<name>A0ABW2G0N4_9ACTN</name>
<accession>A0ABW2G0N4</accession>
<evidence type="ECO:0000259" key="2">
    <source>
        <dbReference type="Pfam" id="PF02770"/>
    </source>
</evidence>
<dbReference type="EMBL" id="JBHTAJ010000059">
    <property type="protein sequence ID" value="MFC7183063.1"/>
    <property type="molecule type" value="Genomic_DNA"/>
</dbReference>
<organism evidence="3 4">
    <name type="scientific">Kitasatospora paranensis</name>
    <dbReference type="NCBI Taxonomy" id="258053"/>
    <lineage>
        <taxon>Bacteria</taxon>
        <taxon>Bacillati</taxon>
        <taxon>Actinomycetota</taxon>
        <taxon>Actinomycetes</taxon>
        <taxon>Kitasatosporales</taxon>
        <taxon>Streptomycetaceae</taxon>
        <taxon>Kitasatospora</taxon>
    </lineage>
</organism>
<feature type="region of interest" description="Disordered" evidence="1">
    <location>
        <begin position="1"/>
        <end position="29"/>
    </location>
</feature>
<evidence type="ECO:0000313" key="3">
    <source>
        <dbReference type="EMBL" id="MFC7183063.1"/>
    </source>
</evidence>
<keyword evidence="4" id="KW-1185">Reference proteome</keyword>
<dbReference type="Gene3D" id="2.40.110.10">
    <property type="entry name" value="Butyryl-CoA Dehydrogenase, subunit A, domain 2"/>
    <property type="match status" value="1"/>
</dbReference>
<comment type="caution">
    <text evidence="3">The sequence shown here is derived from an EMBL/GenBank/DDBJ whole genome shotgun (WGS) entry which is preliminary data.</text>
</comment>
<evidence type="ECO:0000256" key="1">
    <source>
        <dbReference type="SAM" id="MobiDB-lite"/>
    </source>
</evidence>
<dbReference type="InterPro" id="IPR046373">
    <property type="entry name" value="Acyl-CoA_Oxase/DH_mid-dom_sf"/>
</dbReference>
<dbReference type="InterPro" id="IPR006091">
    <property type="entry name" value="Acyl-CoA_Oxase/DH_mid-dom"/>
</dbReference>
<evidence type="ECO:0000313" key="4">
    <source>
        <dbReference type="Proteomes" id="UP001596435"/>
    </source>
</evidence>
<dbReference type="RefSeq" id="WP_380232183.1">
    <property type="nucleotide sequence ID" value="NZ_JBHSVH010000002.1"/>
</dbReference>
<gene>
    <name evidence="3" type="ORF">ACFQMG_26275</name>
</gene>
<sequence>MGPVTGDDSPAPGVVLAAGAGPGRGTDPEQHRRCIAQAFTRLAACGHLDLPLPGRGRTRTRWEALGQWARWDLSLARLAEGHADAIAILADLDAQHGDDIPVTGPDVRWGVWAAEPPGYSLAARRVPGGWRLSGVKPFCSGARVCTHALVSAREGESRRLFAVRTDQPGIGPVPDSWPGPGMAGSDTLDVGFDAVRATPVGEPGAYLQRPGFHHGGIGVAACWQGGAAAVARTLLTASRTWDLGPHALAHLGAVDARLSTVDVLLDGAATAVDADPHDREGKAALRTMRVRAAVEDAADDVLRRVGRALGATPLGHDAVHARAVADLTVYLRQHHAERDLAALGRAASESRSGWGDT</sequence>
<protein>
    <submittedName>
        <fullName evidence="3">Acyl-CoA dehydrogenase family protein</fullName>
    </submittedName>
</protein>
<dbReference type="Proteomes" id="UP001596435">
    <property type="component" value="Unassembled WGS sequence"/>
</dbReference>
<dbReference type="Pfam" id="PF02770">
    <property type="entry name" value="Acyl-CoA_dh_M"/>
    <property type="match status" value="1"/>
</dbReference>
<feature type="compositionally biased region" description="Low complexity" evidence="1">
    <location>
        <begin position="10"/>
        <end position="19"/>
    </location>
</feature>
<dbReference type="InterPro" id="IPR009100">
    <property type="entry name" value="AcylCoA_DH/oxidase_NM_dom_sf"/>
</dbReference>
<dbReference type="SUPFAM" id="SSF56645">
    <property type="entry name" value="Acyl-CoA dehydrogenase NM domain-like"/>
    <property type="match status" value="1"/>
</dbReference>
<reference evidence="4" key="1">
    <citation type="journal article" date="2019" name="Int. J. Syst. Evol. Microbiol.">
        <title>The Global Catalogue of Microorganisms (GCM) 10K type strain sequencing project: providing services to taxonomists for standard genome sequencing and annotation.</title>
        <authorList>
            <consortium name="The Broad Institute Genomics Platform"/>
            <consortium name="The Broad Institute Genome Sequencing Center for Infectious Disease"/>
            <person name="Wu L."/>
            <person name="Ma J."/>
        </authorList>
    </citation>
    <scope>NUCLEOTIDE SEQUENCE [LARGE SCALE GENOMIC DNA]</scope>
    <source>
        <strain evidence="4">CGMCC 1.12859</strain>
    </source>
</reference>
<proteinExistence type="predicted"/>
<feature type="domain" description="Acyl-CoA oxidase/dehydrogenase middle" evidence="2">
    <location>
        <begin position="122"/>
        <end position="195"/>
    </location>
</feature>